<dbReference type="InterPro" id="IPR000648">
    <property type="entry name" value="Oxysterol-bd"/>
</dbReference>
<dbReference type="PhylomeDB" id="R7Q9D8"/>
<reference evidence="3" key="1">
    <citation type="journal article" date="2013" name="Proc. Natl. Acad. Sci. U.S.A.">
        <title>Genome structure and metabolic features in the red seaweed Chondrus crispus shed light on evolution of the Archaeplastida.</title>
        <authorList>
            <person name="Collen J."/>
            <person name="Porcel B."/>
            <person name="Carre W."/>
            <person name="Ball S.G."/>
            <person name="Chaparro C."/>
            <person name="Tonon T."/>
            <person name="Barbeyron T."/>
            <person name="Michel G."/>
            <person name="Noel B."/>
            <person name="Valentin K."/>
            <person name="Elias M."/>
            <person name="Artiguenave F."/>
            <person name="Arun A."/>
            <person name="Aury J.M."/>
            <person name="Barbosa-Neto J.F."/>
            <person name="Bothwell J.H."/>
            <person name="Bouget F.Y."/>
            <person name="Brillet L."/>
            <person name="Cabello-Hurtado F."/>
            <person name="Capella-Gutierrez S."/>
            <person name="Charrier B."/>
            <person name="Cladiere L."/>
            <person name="Cock J.M."/>
            <person name="Coelho S.M."/>
            <person name="Colleoni C."/>
            <person name="Czjzek M."/>
            <person name="Da Silva C."/>
            <person name="Delage L."/>
            <person name="Denoeud F."/>
            <person name="Deschamps P."/>
            <person name="Dittami S.M."/>
            <person name="Gabaldon T."/>
            <person name="Gachon C.M."/>
            <person name="Groisillier A."/>
            <person name="Herve C."/>
            <person name="Jabbari K."/>
            <person name="Katinka M."/>
            <person name="Kloareg B."/>
            <person name="Kowalczyk N."/>
            <person name="Labadie K."/>
            <person name="Leblanc C."/>
            <person name="Lopez P.J."/>
            <person name="McLachlan D.H."/>
            <person name="Meslet-Cladiere L."/>
            <person name="Moustafa A."/>
            <person name="Nehr Z."/>
            <person name="Nyvall Collen P."/>
            <person name="Panaud O."/>
            <person name="Partensky F."/>
            <person name="Poulain J."/>
            <person name="Rensing S.A."/>
            <person name="Rousvoal S."/>
            <person name="Samson G."/>
            <person name="Symeonidi A."/>
            <person name="Weissenbach J."/>
            <person name="Zambounis A."/>
            <person name="Wincker P."/>
            <person name="Boyen C."/>
        </authorList>
    </citation>
    <scope>NUCLEOTIDE SEQUENCE [LARGE SCALE GENOMIC DNA]</scope>
    <source>
        <strain evidence="3">cv. Stackhouse</strain>
    </source>
</reference>
<dbReference type="RefSeq" id="XP_005713795.1">
    <property type="nucleotide sequence ID" value="XM_005713738.1"/>
</dbReference>
<dbReference type="PANTHER" id="PTHR10972">
    <property type="entry name" value="OXYSTEROL-BINDING PROTEIN-RELATED"/>
    <property type="match status" value="1"/>
</dbReference>
<dbReference type="Pfam" id="PF01237">
    <property type="entry name" value="Oxysterol_BP"/>
    <property type="match status" value="1"/>
</dbReference>
<dbReference type="GO" id="GO:0032934">
    <property type="term" value="F:sterol binding"/>
    <property type="evidence" value="ECO:0007669"/>
    <property type="project" value="TreeGrafter"/>
</dbReference>
<dbReference type="GO" id="GO:0016020">
    <property type="term" value="C:membrane"/>
    <property type="evidence" value="ECO:0007669"/>
    <property type="project" value="TreeGrafter"/>
</dbReference>
<comment type="similarity">
    <text evidence="1">Belongs to the OSBP family.</text>
</comment>
<dbReference type="Gramene" id="CDF33976">
    <property type="protein sequence ID" value="CDF33976"/>
    <property type="gene ID" value="CHC_T00002480001"/>
</dbReference>
<evidence type="ECO:0000313" key="3">
    <source>
        <dbReference type="Proteomes" id="UP000012073"/>
    </source>
</evidence>
<dbReference type="SUPFAM" id="SSF144000">
    <property type="entry name" value="Oxysterol-binding protein-like"/>
    <property type="match status" value="1"/>
</dbReference>
<dbReference type="GO" id="GO:0005829">
    <property type="term" value="C:cytosol"/>
    <property type="evidence" value="ECO:0007669"/>
    <property type="project" value="TreeGrafter"/>
</dbReference>
<evidence type="ECO:0000256" key="1">
    <source>
        <dbReference type="ARBA" id="ARBA00008842"/>
    </source>
</evidence>
<dbReference type="FunFam" id="2.40.160.120:FF:000001">
    <property type="entry name" value="Oxysterol-binding protein"/>
    <property type="match status" value="1"/>
</dbReference>
<dbReference type="OMA" id="MSEPLQY"/>
<dbReference type="PANTHER" id="PTHR10972:SF136">
    <property type="entry name" value="OXYSTEROL-BINDING PROTEIN 8"/>
    <property type="match status" value="1"/>
</dbReference>
<evidence type="ECO:0008006" key="4">
    <source>
        <dbReference type="Google" id="ProtNLM"/>
    </source>
</evidence>
<name>R7Q9D8_CHOCR</name>
<dbReference type="Gene3D" id="2.40.160.120">
    <property type="match status" value="1"/>
</dbReference>
<gene>
    <name evidence="2" type="ORF">CHC_T00002480001</name>
</gene>
<dbReference type="GO" id="GO:0120009">
    <property type="term" value="P:intermembrane lipid transfer"/>
    <property type="evidence" value="ECO:0007669"/>
    <property type="project" value="UniProtKB-ARBA"/>
</dbReference>
<dbReference type="STRING" id="2769.R7Q9D8"/>
<proteinExistence type="inferred from homology"/>
<keyword evidence="3" id="KW-1185">Reference proteome</keyword>
<dbReference type="Proteomes" id="UP000012073">
    <property type="component" value="Unassembled WGS sequence"/>
</dbReference>
<accession>R7Q9D8</accession>
<dbReference type="InterPro" id="IPR037239">
    <property type="entry name" value="OSBP_sf"/>
</dbReference>
<sequence length="426" mass="47438">MASSAYSTVIGPPPESFAELTPTTALTEGRGAPKPSTEFGNVDAASRQALWRQLASVVGMDVMNMRLSLPIWLFEPSTALTRMIETFEFSDLLDRAATSDDPVLRDCLVAAFVISAFSHTERVRKPFNPVLGESFEYTHPLNGMRFYAEQVEHHPPVSVSHCEGKGWEAGEVVDIAATFHGNSIEVRNVGSRYINLHKTGDRYSWTLPQALVSNLFVGGAFVDHFGTVELKNETTGTSATLNLTQCGWFSAGRYEVAGELLDSNATKIVLFKGAWNKFLDCERVAKAKGEGTNRLWMAGSHLLSEEEGGGVTGVYANCTKFTKKILSLHSDHALELPPNDSRFRPDRLALEKGNRTVAAEEKIRIEQMQRDRRAAAKKRVESGGGKIQPRYFRKVAEDKQLWEPIGNYWTDSRNLSEDDRKNMVMW</sequence>
<dbReference type="AlphaFoldDB" id="R7Q9D8"/>
<dbReference type="EMBL" id="HG001664">
    <property type="protein sequence ID" value="CDF33976.1"/>
    <property type="molecule type" value="Genomic_DNA"/>
</dbReference>
<organism evidence="2 3">
    <name type="scientific">Chondrus crispus</name>
    <name type="common">Carrageen Irish moss</name>
    <name type="synonym">Polymorpha crispa</name>
    <dbReference type="NCBI Taxonomy" id="2769"/>
    <lineage>
        <taxon>Eukaryota</taxon>
        <taxon>Rhodophyta</taxon>
        <taxon>Florideophyceae</taxon>
        <taxon>Rhodymeniophycidae</taxon>
        <taxon>Gigartinales</taxon>
        <taxon>Gigartinaceae</taxon>
        <taxon>Chondrus</taxon>
    </lineage>
</organism>
<dbReference type="GeneID" id="17321522"/>
<protein>
    <recommendedName>
        <fullName evidence="4">Oxysterol-binding protein</fullName>
    </recommendedName>
</protein>
<dbReference type="OrthoDB" id="1854502at2759"/>
<evidence type="ECO:0000313" key="2">
    <source>
        <dbReference type="EMBL" id="CDF33976.1"/>
    </source>
</evidence>
<dbReference type="KEGG" id="ccp:CHC_T00002480001"/>
<dbReference type="Gene3D" id="3.30.70.3490">
    <property type="match status" value="1"/>
</dbReference>